<sequence>MALHLPKGWFPTSWCSCVRSRADKWNSSHHLKLLPWESQLNRRQLCIGTSLIATLSVDQSIISQPVQAEEKAVAQEEESGIIGTIKSLFDPNEKTKTGKLLPKAYLKSAREVVKTLRESLKEDPKDMGKFRRTADAAKESIREYLSNWKGQPTVTKEESYMELEKAFRSLASFYAKAGPFGSLSDEVKSEILQDLENAEKFL</sequence>
<dbReference type="GO" id="GO:0010207">
    <property type="term" value="P:photosystem II assembly"/>
    <property type="evidence" value="ECO:0007669"/>
    <property type="project" value="InterPro"/>
</dbReference>
<dbReference type="AlphaFoldDB" id="A0A7C9DIR9"/>
<reference evidence="1" key="1">
    <citation type="journal article" date="2013" name="J. Plant Res.">
        <title>Effect of fungi and light on seed germination of three Opuntia species from semiarid lands of central Mexico.</title>
        <authorList>
            <person name="Delgado-Sanchez P."/>
            <person name="Jimenez-Bremont J.F."/>
            <person name="Guerrero-Gonzalez Mde L."/>
            <person name="Flores J."/>
        </authorList>
    </citation>
    <scope>NUCLEOTIDE SEQUENCE</scope>
    <source>
        <tissue evidence="1">Cladode</tissue>
    </source>
</reference>
<name>A0A7C9DIR9_OPUST</name>
<protein>
    <recommendedName>
        <fullName evidence="2">Photosystem II D1 processing protein PSB27-H2, chloroplastic</fullName>
    </recommendedName>
</protein>
<dbReference type="FunFam" id="1.20.58.810:FF:000002">
    <property type="entry name" value="Photosystem II D1 processing protein PSB27-H2, chloroplastic"/>
    <property type="match status" value="1"/>
</dbReference>
<dbReference type="InterPro" id="IPR025585">
    <property type="entry name" value="PSII_Psb27"/>
</dbReference>
<dbReference type="EMBL" id="GISG01129662">
    <property type="protein sequence ID" value="MBA4642727.1"/>
    <property type="molecule type" value="Transcribed_RNA"/>
</dbReference>
<dbReference type="GO" id="GO:0010206">
    <property type="term" value="P:photosystem II repair"/>
    <property type="evidence" value="ECO:0007669"/>
    <property type="project" value="InterPro"/>
</dbReference>
<dbReference type="InterPro" id="IPR038450">
    <property type="entry name" value="PSII_Psb27_sf"/>
</dbReference>
<accession>A0A7C9DIR9</accession>
<dbReference type="PANTHER" id="PTHR34041:SF3">
    <property type="entry name" value="PHOTOSYSTEM II D1 PRECURSOR PROCESSING PROTEIN PSB27-H2, CHLOROPLASTIC"/>
    <property type="match status" value="1"/>
</dbReference>
<reference evidence="1" key="2">
    <citation type="submission" date="2020-07" db="EMBL/GenBank/DDBJ databases">
        <authorList>
            <person name="Vera ALvarez R."/>
            <person name="Arias-Moreno D.M."/>
            <person name="Jimenez-Jacinto V."/>
            <person name="Jimenez-Bremont J.F."/>
            <person name="Swaminathan K."/>
            <person name="Moose S.P."/>
            <person name="Guerrero-Gonzalez M.L."/>
            <person name="Marino-Ramirez L."/>
            <person name="Landsman D."/>
            <person name="Rodriguez-Kessler M."/>
            <person name="Delgado-Sanchez P."/>
        </authorList>
    </citation>
    <scope>NUCLEOTIDE SEQUENCE</scope>
    <source>
        <tissue evidence="1">Cladode</tissue>
    </source>
</reference>
<evidence type="ECO:0008006" key="2">
    <source>
        <dbReference type="Google" id="ProtNLM"/>
    </source>
</evidence>
<dbReference type="HAMAP" id="MF_01481">
    <property type="entry name" value="PSII_Psb27"/>
    <property type="match status" value="1"/>
</dbReference>
<organism evidence="1">
    <name type="scientific">Opuntia streptacantha</name>
    <name type="common">Prickly pear cactus</name>
    <name type="synonym">Opuntia cardona</name>
    <dbReference type="NCBI Taxonomy" id="393608"/>
    <lineage>
        <taxon>Eukaryota</taxon>
        <taxon>Viridiplantae</taxon>
        <taxon>Streptophyta</taxon>
        <taxon>Embryophyta</taxon>
        <taxon>Tracheophyta</taxon>
        <taxon>Spermatophyta</taxon>
        <taxon>Magnoliopsida</taxon>
        <taxon>eudicotyledons</taxon>
        <taxon>Gunneridae</taxon>
        <taxon>Pentapetalae</taxon>
        <taxon>Caryophyllales</taxon>
        <taxon>Cactineae</taxon>
        <taxon>Cactaceae</taxon>
        <taxon>Opuntioideae</taxon>
        <taxon>Opuntia</taxon>
    </lineage>
</organism>
<dbReference type="EMBL" id="GISG01129661">
    <property type="protein sequence ID" value="MBA4642726.1"/>
    <property type="molecule type" value="Transcribed_RNA"/>
</dbReference>
<evidence type="ECO:0000313" key="1">
    <source>
        <dbReference type="EMBL" id="MBA4642727.1"/>
    </source>
</evidence>
<dbReference type="EMBL" id="GISG01129664">
    <property type="protein sequence ID" value="MBA4642729.1"/>
    <property type="molecule type" value="Transcribed_RNA"/>
</dbReference>
<proteinExistence type="inferred from homology"/>
<dbReference type="Pfam" id="PF13326">
    <property type="entry name" value="PSII_Pbs27"/>
    <property type="match status" value="1"/>
</dbReference>
<dbReference type="PANTHER" id="PTHR34041">
    <property type="entry name" value="PHOTOSYSTEM II REPAIR PROTEIN PSB27-H1, CHLOROPLASTIC"/>
    <property type="match status" value="1"/>
</dbReference>
<dbReference type="GO" id="GO:0009543">
    <property type="term" value="C:chloroplast thylakoid lumen"/>
    <property type="evidence" value="ECO:0007669"/>
    <property type="project" value="TreeGrafter"/>
</dbReference>
<dbReference type="EMBL" id="GISG01129665">
    <property type="protein sequence ID" value="MBA4642730.1"/>
    <property type="molecule type" value="Transcribed_RNA"/>
</dbReference>
<dbReference type="GO" id="GO:0009523">
    <property type="term" value="C:photosystem II"/>
    <property type="evidence" value="ECO:0007669"/>
    <property type="project" value="InterPro"/>
</dbReference>
<dbReference type="Gene3D" id="1.20.58.810">
    <property type="entry name" value="Photosystem II Pbs27"/>
    <property type="match status" value="1"/>
</dbReference>